<evidence type="ECO:0000256" key="1">
    <source>
        <dbReference type="ARBA" id="ARBA00004167"/>
    </source>
</evidence>
<evidence type="ECO:0000313" key="6">
    <source>
        <dbReference type="Proteomes" id="UP000525078"/>
    </source>
</evidence>
<protein>
    <recommendedName>
        <fullName evidence="4">Wall-associated receptor kinase galacturonan-binding domain-containing protein</fullName>
    </recommendedName>
</protein>
<dbReference type="PANTHER" id="PTHR33491">
    <property type="entry name" value="OSJNBA0016N04.9 PROTEIN"/>
    <property type="match status" value="1"/>
</dbReference>
<comment type="caution">
    <text evidence="5">The sequence shown here is derived from an EMBL/GenBank/DDBJ whole genome shotgun (WGS) entry which is preliminary data.</text>
</comment>
<sequence length="209" mass="23014">MMMMQKIFLIILLILVSASSNVCVGSSCNEKCGDIEVPYPFGIDDVSCAMNEDFLLKCNRSTTHHLTLMVDGKMIEVSNINVEKATIRVVMADALSFKCYDKSGGLVELSGPKIITFNNYMTFSNTENKLMAFGCDTMIIIASTLHEHSIASGCLSFCTENFNMSSEITCSGLGCCHTPVPKHLKHFSLETTNVNNHTDIYSIQIGKIK</sequence>
<dbReference type="PROSITE" id="PS51257">
    <property type="entry name" value="PROKAR_LIPOPROTEIN"/>
    <property type="match status" value="1"/>
</dbReference>
<evidence type="ECO:0000256" key="2">
    <source>
        <dbReference type="ARBA" id="ARBA00022729"/>
    </source>
</evidence>
<feature type="chain" id="PRO_5029702026" description="Wall-associated receptor kinase galacturonan-binding domain-containing protein" evidence="3">
    <location>
        <begin position="19"/>
        <end position="209"/>
    </location>
</feature>
<comment type="subcellular location">
    <subcellularLocation>
        <location evidence="1">Membrane</location>
        <topology evidence="1">Single-pass membrane protein</topology>
    </subcellularLocation>
</comment>
<evidence type="ECO:0000313" key="5">
    <source>
        <dbReference type="EMBL" id="KAF4385162.1"/>
    </source>
</evidence>
<dbReference type="Proteomes" id="UP000525078">
    <property type="component" value="Unassembled WGS sequence"/>
</dbReference>
<organism evidence="5 6">
    <name type="scientific">Cannabis sativa</name>
    <name type="common">Hemp</name>
    <name type="synonym">Marijuana</name>
    <dbReference type="NCBI Taxonomy" id="3483"/>
    <lineage>
        <taxon>Eukaryota</taxon>
        <taxon>Viridiplantae</taxon>
        <taxon>Streptophyta</taxon>
        <taxon>Embryophyta</taxon>
        <taxon>Tracheophyta</taxon>
        <taxon>Spermatophyta</taxon>
        <taxon>Magnoliopsida</taxon>
        <taxon>eudicotyledons</taxon>
        <taxon>Gunneridae</taxon>
        <taxon>Pentapetalae</taxon>
        <taxon>rosids</taxon>
        <taxon>fabids</taxon>
        <taxon>Rosales</taxon>
        <taxon>Cannabaceae</taxon>
        <taxon>Cannabis</taxon>
    </lineage>
</organism>
<feature type="domain" description="Wall-associated receptor kinase galacturonan-binding" evidence="4">
    <location>
        <begin position="28"/>
        <end position="90"/>
    </location>
</feature>
<dbReference type="EMBL" id="JAATIP010000045">
    <property type="protein sequence ID" value="KAF4385162.1"/>
    <property type="molecule type" value="Genomic_DNA"/>
</dbReference>
<evidence type="ECO:0000256" key="3">
    <source>
        <dbReference type="SAM" id="SignalP"/>
    </source>
</evidence>
<dbReference type="GO" id="GO:0016020">
    <property type="term" value="C:membrane"/>
    <property type="evidence" value="ECO:0007669"/>
    <property type="project" value="UniProtKB-SubCell"/>
</dbReference>
<dbReference type="InterPro" id="IPR025287">
    <property type="entry name" value="WAK_GUB"/>
</dbReference>
<gene>
    <name evidence="5" type="ORF">F8388_014295</name>
</gene>
<name>A0A7J6GQH7_CANSA</name>
<keyword evidence="2 3" id="KW-0732">Signal</keyword>
<evidence type="ECO:0000259" key="4">
    <source>
        <dbReference type="Pfam" id="PF13947"/>
    </source>
</evidence>
<feature type="signal peptide" evidence="3">
    <location>
        <begin position="1"/>
        <end position="18"/>
    </location>
</feature>
<dbReference type="AlphaFoldDB" id="A0A7J6GQH7"/>
<accession>A0A7J6GQH7</accession>
<dbReference type="GO" id="GO:0030247">
    <property type="term" value="F:polysaccharide binding"/>
    <property type="evidence" value="ECO:0007669"/>
    <property type="project" value="InterPro"/>
</dbReference>
<proteinExistence type="predicted"/>
<dbReference type="Pfam" id="PF13947">
    <property type="entry name" value="GUB_WAK_bind"/>
    <property type="match status" value="1"/>
</dbReference>
<reference evidence="5 6" key="1">
    <citation type="journal article" date="2020" name="bioRxiv">
        <title>Sequence and annotation of 42 cannabis genomes reveals extensive copy number variation in cannabinoid synthesis and pathogen resistance genes.</title>
        <authorList>
            <person name="Mckernan K.J."/>
            <person name="Helbert Y."/>
            <person name="Kane L.T."/>
            <person name="Ebling H."/>
            <person name="Zhang L."/>
            <person name="Liu B."/>
            <person name="Eaton Z."/>
            <person name="Mclaughlin S."/>
            <person name="Kingan S."/>
            <person name="Baybayan P."/>
            <person name="Concepcion G."/>
            <person name="Jordan M."/>
            <person name="Riva A."/>
            <person name="Barbazuk W."/>
            <person name="Harkins T."/>
        </authorList>
    </citation>
    <scope>NUCLEOTIDE SEQUENCE [LARGE SCALE GENOMIC DNA]</scope>
    <source>
        <strain evidence="6">cv. Jamaican Lion 4</strain>
        <tissue evidence="5">Leaf</tissue>
    </source>
</reference>